<accession>A0A7J6RP61</accession>
<feature type="non-terminal residue" evidence="1">
    <location>
        <position position="123"/>
    </location>
</feature>
<dbReference type="Proteomes" id="UP000553632">
    <property type="component" value="Unassembled WGS sequence"/>
</dbReference>
<organism evidence="1 2">
    <name type="scientific">Perkinsus olseni</name>
    <name type="common">Perkinsus atlanticus</name>
    <dbReference type="NCBI Taxonomy" id="32597"/>
    <lineage>
        <taxon>Eukaryota</taxon>
        <taxon>Sar</taxon>
        <taxon>Alveolata</taxon>
        <taxon>Perkinsozoa</taxon>
        <taxon>Perkinsea</taxon>
        <taxon>Perkinsida</taxon>
        <taxon>Perkinsidae</taxon>
        <taxon>Perkinsus</taxon>
    </lineage>
</organism>
<dbReference type="EMBL" id="JABANO010024081">
    <property type="protein sequence ID" value="KAF4722478.1"/>
    <property type="molecule type" value="Genomic_DNA"/>
</dbReference>
<keyword evidence="2" id="KW-1185">Reference proteome</keyword>
<name>A0A7J6RP61_PEROL</name>
<comment type="caution">
    <text evidence="1">The sequence shown here is derived from an EMBL/GenBank/DDBJ whole genome shotgun (WGS) entry which is preliminary data.</text>
</comment>
<sequence>MYETAMYEWRFPGSRRWRAGAGRILLVEIGCDGSVISAGRTDDRTVRPRAREAEVVGDEEIRVLCAHGGKQGGLGGAGERKLGLCAKPVQTTLVVVCCLPKVSALGLSLWARSRLAAPWIRLV</sequence>
<evidence type="ECO:0000313" key="1">
    <source>
        <dbReference type="EMBL" id="KAF4722478.1"/>
    </source>
</evidence>
<dbReference type="AlphaFoldDB" id="A0A7J6RP61"/>
<gene>
    <name evidence="1" type="ORF">FOZ63_029149</name>
</gene>
<protein>
    <submittedName>
        <fullName evidence="1">Uncharacterized protein</fullName>
    </submittedName>
</protein>
<proteinExistence type="predicted"/>
<reference evidence="1 2" key="1">
    <citation type="submission" date="2020-04" db="EMBL/GenBank/DDBJ databases">
        <title>Perkinsus olseni comparative genomics.</title>
        <authorList>
            <person name="Bogema D.R."/>
        </authorList>
    </citation>
    <scope>NUCLEOTIDE SEQUENCE [LARGE SCALE GENOMIC DNA]</scope>
    <source>
        <strain evidence="1 2">ATCC PRA-207</strain>
    </source>
</reference>
<evidence type="ECO:0000313" key="2">
    <source>
        <dbReference type="Proteomes" id="UP000553632"/>
    </source>
</evidence>